<feature type="domain" description="HNH nuclease" evidence="1">
    <location>
        <begin position="53"/>
        <end position="94"/>
    </location>
</feature>
<dbReference type="Pfam" id="PF13392">
    <property type="entry name" value="HNH_3"/>
    <property type="match status" value="1"/>
</dbReference>
<dbReference type="Proteomes" id="UP000424741">
    <property type="component" value="Segment"/>
</dbReference>
<evidence type="ECO:0000259" key="1">
    <source>
        <dbReference type="Pfam" id="PF13392"/>
    </source>
</evidence>
<dbReference type="EMBL" id="MN689522">
    <property type="protein sequence ID" value="QGT53217.1"/>
    <property type="molecule type" value="Genomic_DNA"/>
</dbReference>
<dbReference type="GO" id="GO:0004519">
    <property type="term" value="F:endonuclease activity"/>
    <property type="evidence" value="ECO:0007669"/>
    <property type="project" value="UniProtKB-KW"/>
</dbReference>
<dbReference type="SUPFAM" id="SSF54060">
    <property type="entry name" value="His-Me finger endonucleases"/>
    <property type="match status" value="1"/>
</dbReference>
<proteinExistence type="predicted"/>
<keyword evidence="3" id="KW-1185">Reference proteome</keyword>
<dbReference type="Gene3D" id="3.90.75.20">
    <property type="match status" value="1"/>
</dbReference>
<organism evidence="2 3">
    <name type="scientific">Lactococcus phage CHPC958</name>
    <dbReference type="NCBI Taxonomy" id="2675254"/>
    <lineage>
        <taxon>Viruses</taxon>
        <taxon>Duplodnaviria</taxon>
        <taxon>Heunggongvirae</taxon>
        <taxon>Uroviricota</taxon>
        <taxon>Caudoviricetes</taxon>
        <taxon>Skunavirus</taxon>
        <taxon>Skunavirus CHPC958</taxon>
    </lineage>
</organism>
<protein>
    <submittedName>
        <fullName evidence="2">HNH homing endonuclease</fullName>
    </submittedName>
</protein>
<dbReference type="InterPro" id="IPR044925">
    <property type="entry name" value="His-Me_finger_sf"/>
</dbReference>
<keyword evidence="2" id="KW-0378">Hydrolase</keyword>
<accession>A0A650ETA9</accession>
<evidence type="ECO:0000313" key="3">
    <source>
        <dbReference type="Proteomes" id="UP000424741"/>
    </source>
</evidence>
<reference evidence="2 3" key="1">
    <citation type="submission" date="2019-11" db="EMBL/GenBank/DDBJ databases">
        <title>Genome Sequences of 31 Lactococcus lactis Bacteriophages Isolated from Foods.</title>
        <authorList>
            <person name="Marcelli B."/>
            <person name="de Jong A."/>
            <person name="Kuipers O.P."/>
        </authorList>
    </citation>
    <scope>NUCLEOTIDE SEQUENCE [LARGE SCALE GENOMIC DNA]</scope>
</reference>
<keyword evidence="2" id="KW-0255">Endonuclease</keyword>
<dbReference type="InterPro" id="IPR003615">
    <property type="entry name" value="HNH_nuc"/>
</dbReference>
<evidence type="ECO:0000313" key="2">
    <source>
        <dbReference type="EMBL" id="QGT53217.1"/>
    </source>
</evidence>
<gene>
    <name evidence="2" type="ORF">CHPC958_000877</name>
</gene>
<keyword evidence="2" id="KW-0540">Nuclease</keyword>
<sequence>MKKIMEVVRYKEKYLVSDKGDVYEENKKYTRKKKQTTDKYGYKVTTINGKQEKVHRIVMEAFKGKSDLTVDHLNMNKQDNRLENLEYVTAGENAKRACGIKVEWNNKTFRSFYDLARYANVALNTPAINYSKGCNLKGHKIEVIK</sequence>
<name>A0A650ETA9_9CAUD</name>